<gene>
    <name evidence="1" type="ORF">GZ77_20325</name>
</gene>
<sequence length="76" mass="8275">MTSLKILRKEFVLIGAAYKTLAAKGYGVPGRLVWCASDTGLTAIINRIQGKHSGDFIDSCQFLSLERASILPVFSE</sequence>
<keyword evidence="2" id="KW-1185">Reference proteome</keyword>
<dbReference type="Proteomes" id="UP000028006">
    <property type="component" value="Unassembled WGS sequence"/>
</dbReference>
<protein>
    <submittedName>
        <fullName evidence="1">Uncharacterized protein</fullName>
    </submittedName>
</protein>
<reference evidence="1 2" key="1">
    <citation type="submission" date="2014-06" db="EMBL/GenBank/DDBJ databases">
        <title>Whole Genome Sequences of Three Symbiotic Endozoicomonas Bacteria.</title>
        <authorList>
            <person name="Neave M.J."/>
            <person name="Apprill A."/>
            <person name="Voolstra C.R."/>
        </authorList>
    </citation>
    <scope>NUCLEOTIDE SEQUENCE [LARGE SCALE GENOMIC DNA]</scope>
    <source>
        <strain evidence="1 2">LMG 24815</strain>
    </source>
</reference>
<organism evidence="1 2">
    <name type="scientific">Endozoicomonas montiporae</name>
    <dbReference type="NCBI Taxonomy" id="1027273"/>
    <lineage>
        <taxon>Bacteria</taxon>
        <taxon>Pseudomonadati</taxon>
        <taxon>Pseudomonadota</taxon>
        <taxon>Gammaproteobacteria</taxon>
        <taxon>Oceanospirillales</taxon>
        <taxon>Endozoicomonadaceae</taxon>
        <taxon>Endozoicomonas</taxon>
    </lineage>
</organism>
<proteinExistence type="predicted"/>
<accession>A0A081N2Y1</accession>
<dbReference type="AlphaFoldDB" id="A0A081N2Y1"/>
<name>A0A081N2Y1_9GAMM</name>
<dbReference type="EMBL" id="JOKG01000004">
    <property type="protein sequence ID" value="KEQ12804.1"/>
    <property type="molecule type" value="Genomic_DNA"/>
</dbReference>
<comment type="caution">
    <text evidence="1">The sequence shown here is derived from an EMBL/GenBank/DDBJ whole genome shotgun (WGS) entry which is preliminary data.</text>
</comment>
<evidence type="ECO:0000313" key="2">
    <source>
        <dbReference type="Proteomes" id="UP000028006"/>
    </source>
</evidence>
<evidence type="ECO:0000313" key="1">
    <source>
        <dbReference type="EMBL" id="KEQ12804.1"/>
    </source>
</evidence>